<accession>A0A835Z2T5</accession>
<gene>
    <name evidence="2" type="ORF">JKP88DRAFT_261116</name>
</gene>
<keyword evidence="3" id="KW-1185">Reference proteome</keyword>
<protein>
    <submittedName>
        <fullName evidence="2">Uncharacterized protein</fullName>
    </submittedName>
</protein>
<name>A0A835Z2T5_9STRA</name>
<feature type="chain" id="PRO_5032672186" evidence="1">
    <location>
        <begin position="22"/>
        <end position="340"/>
    </location>
</feature>
<evidence type="ECO:0000313" key="3">
    <source>
        <dbReference type="Proteomes" id="UP000664859"/>
    </source>
</evidence>
<dbReference type="EMBL" id="JAFCMP010000334">
    <property type="protein sequence ID" value="KAG5181218.1"/>
    <property type="molecule type" value="Genomic_DNA"/>
</dbReference>
<comment type="caution">
    <text evidence="2">The sequence shown here is derived from an EMBL/GenBank/DDBJ whole genome shotgun (WGS) entry which is preliminary data.</text>
</comment>
<dbReference type="AlphaFoldDB" id="A0A835Z2T5"/>
<keyword evidence="1" id="KW-0732">Signal</keyword>
<feature type="signal peptide" evidence="1">
    <location>
        <begin position="1"/>
        <end position="21"/>
    </location>
</feature>
<proteinExistence type="predicted"/>
<reference evidence="2" key="1">
    <citation type="submission" date="2021-02" db="EMBL/GenBank/DDBJ databases">
        <title>First Annotated Genome of the Yellow-green Alga Tribonema minus.</title>
        <authorList>
            <person name="Mahan K.M."/>
        </authorList>
    </citation>
    <scope>NUCLEOTIDE SEQUENCE</scope>
    <source>
        <strain evidence="2">UTEX B ZZ1240</strain>
    </source>
</reference>
<evidence type="ECO:0000256" key="1">
    <source>
        <dbReference type="SAM" id="SignalP"/>
    </source>
</evidence>
<sequence>MRSEPMLLVVLLAVGLPMRIGAPPVPPKKMPAAQREATAVDFGPTDFCKQPTPPPGVKPGSCFQVVCLPTSIAIGAPFHTRVRWCLQRPRRSHLVVDTLDVNTKEWYGGDGYTPEGEWQCGEHTFEQTMNAVPDPATGEYNVLWRYFVTPVWGDGRYDIREEEPYPNAIAATGIDRQPLYDGLVDDCGLRPDRLVNFPPTGVQDGIDFPYTPYCIQPGEPFFVAVFTHLLSAPAADLHVNLHIGTGPDKYLGPDDIFVAESVEFGIPRDVDAIWSRHLARFTGRATAMLVGYSTPYLTAFLVPAGSTFDPSIPLRALDSGLVTREGPRRGPRLSLYIENA</sequence>
<evidence type="ECO:0000313" key="2">
    <source>
        <dbReference type="EMBL" id="KAG5181218.1"/>
    </source>
</evidence>
<organism evidence="2 3">
    <name type="scientific">Tribonema minus</name>
    <dbReference type="NCBI Taxonomy" id="303371"/>
    <lineage>
        <taxon>Eukaryota</taxon>
        <taxon>Sar</taxon>
        <taxon>Stramenopiles</taxon>
        <taxon>Ochrophyta</taxon>
        <taxon>PX clade</taxon>
        <taxon>Xanthophyceae</taxon>
        <taxon>Tribonematales</taxon>
        <taxon>Tribonemataceae</taxon>
        <taxon>Tribonema</taxon>
    </lineage>
</organism>
<dbReference type="Proteomes" id="UP000664859">
    <property type="component" value="Unassembled WGS sequence"/>
</dbReference>